<evidence type="ECO:0000256" key="1">
    <source>
        <dbReference type="SAM" id="MobiDB-lite"/>
    </source>
</evidence>
<dbReference type="AlphaFoldDB" id="A0A0F4GS19"/>
<organism evidence="2 3">
    <name type="scientific">Zymoseptoria brevis</name>
    <dbReference type="NCBI Taxonomy" id="1047168"/>
    <lineage>
        <taxon>Eukaryota</taxon>
        <taxon>Fungi</taxon>
        <taxon>Dikarya</taxon>
        <taxon>Ascomycota</taxon>
        <taxon>Pezizomycotina</taxon>
        <taxon>Dothideomycetes</taxon>
        <taxon>Dothideomycetidae</taxon>
        <taxon>Mycosphaerellales</taxon>
        <taxon>Mycosphaerellaceae</taxon>
        <taxon>Zymoseptoria</taxon>
    </lineage>
</organism>
<reference evidence="2 3" key="1">
    <citation type="submission" date="2015-03" db="EMBL/GenBank/DDBJ databases">
        <title>RNA-seq based gene annotation and comparative genomics of four Zymoseptoria species reveal species-specific pathogenicity related genes and transposable element activity.</title>
        <authorList>
            <person name="Grandaubert J."/>
            <person name="Bhattacharyya A."/>
            <person name="Stukenbrock E.H."/>
        </authorList>
    </citation>
    <scope>NUCLEOTIDE SEQUENCE [LARGE SCALE GENOMIC DNA]</scope>
    <source>
        <strain evidence="2 3">Zb18110</strain>
    </source>
</reference>
<name>A0A0F4GS19_9PEZI</name>
<comment type="caution">
    <text evidence="2">The sequence shown here is derived from an EMBL/GenBank/DDBJ whole genome shotgun (WGS) entry which is preliminary data.</text>
</comment>
<keyword evidence="3" id="KW-1185">Reference proteome</keyword>
<proteinExistence type="predicted"/>
<feature type="compositionally biased region" description="Low complexity" evidence="1">
    <location>
        <begin position="23"/>
        <end position="34"/>
    </location>
</feature>
<dbReference type="EMBL" id="LAFY01000342">
    <property type="protein sequence ID" value="KJX99842.1"/>
    <property type="molecule type" value="Genomic_DNA"/>
</dbReference>
<sequence>MAEIKDLQDRVAALEAKANGRGSPTPSTTTSEPDTPQPPKPARLQITNSPPTPQSSPFFRLSTELRLEIYRLAVPEEKWIDVDSSGYARPALFNTCKEIYFEALPSFYADYIFCANTRNFDPAVITHWYEETKHFQNEPHILPRSTWNPHWSNLIDWLKGYHAGSLPKQVVSKGNMSRIQEYQEEIVRSLFGTAFMLRRHPWELARRILEVSRPALVALDARWKHDH</sequence>
<protein>
    <submittedName>
        <fullName evidence="2">Uncharacterized protein</fullName>
    </submittedName>
</protein>
<dbReference type="OrthoDB" id="3642924at2759"/>
<dbReference type="Proteomes" id="UP000033647">
    <property type="component" value="Unassembled WGS sequence"/>
</dbReference>
<feature type="region of interest" description="Disordered" evidence="1">
    <location>
        <begin position="13"/>
        <end position="58"/>
    </location>
</feature>
<accession>A0A0F4GS19</accession>
<evidence type="ECO:0000313" key="3">
    <source>
        <dbReference type="Proteomes" id="UP000033647"/>
    </source>
</evidence>
<gene>
    <name evidence="2" type="ORF">TI39_contig350g00030</name>
</gene>
<evidence type="ECO:0000313" key="2">
    <source>
        <dbReference type="EMBL" id="KJX99842.1"/>
    </source>
</evidence>